<dbReference type="EMBL" id="ML977311">
    <property type="protein sequence ID" value="KAF2122290.1"/>
    <property type="molecule type" value="Genomic_DNA"/>
</dbReference>
<dbReference type="Proteomes" id="UP000799770">
    <property type="component" value="Unassembled WGS sequence"/>
</dbReference>
<organism evidence="2 3">
    <name type="scientific">Lophiotrema nucula</name>
    <dbReference type="NCBI Taxonomy" id="690887"/>
    <lineage>
        <taxon>Eukaryota</taxon>
        <taxon>Fungi</taxon>
        <taxon>Dikarya</taxon>
        <taxon>Ascomycota</taxon>
        <taxon>Pezizomycotina</taxon>
        <taxon>Dothideomycetes</taxon>
        <taxon>Pleosporomycetidae</taxon>
        <taxon>Pleosporales</taxon>
        <taxon>Lophiotremataceae</taxon>
        <taxon>Lophiotrema</taxon>
    </lineage>
</organism>
<dbReference type="InterPro" id="IPR002575">
    <property type="entry name" value="Aminoglycoside_PTrfase"/>
</dbReference>
<evidence type="ECO:0000313" key="2">
    <source>
        <dbReference type="EMBL" id="KAF2122290.1"/>
    </source>
</evidence>
<reference evidence="2" key="1">
    <citation type="journal article" date="2020" name="Stud. Mycol.">
        <title>101 Dothideomycetes genomes: a test case for predicting lifestyles and emergence of pathogens.</title>
        <authorList>
            <person name="Haridas S."/>
            <person name="Albert R."/>
            <person name="Binder M."/>
            <person name="Bloem J."/>
            <person name="Labutti K."/>
            <person name="Salamov A."/>
            <person name="Andreopoulos B."/>
            <person name="Baker S."/>
            <person name="Barry K."/>
            <person name="Bills G."/>
            <person name="Bluhm B."/>
            <person name="Cannon C."/>
            <person name="Castanera R."/>
            <person name="Culley D."/>
            <person name="Daum C."/>
            <person name="Ezra D."/>
            <person name="Gonzalez J."/>
            <person name="Henrissat B."/>
            <person name="Kuo A."/>
            <person name="Liang C."/>
            <person name="Lipzen A."/>
            <person name="Lutzoni F."/>
            <person name="Magnuson J."/>
            <person name="Mondo S."/>
            <person name="Nolan M."/>
            <person name="Ohm R."/>
            <person name="Pangilinan J."/>
            <person name="Park H.-J."/>
            <person name="Ramirez L."/>
            <person name="Alfaro M."/>
            <person name="Sun H."/>
            <person name="Tritt A."/>
            <person name="Yoshinaga Y."/>
            <person name="Zwiers L.-H."/>
            <person name="Turgeon B."/>
            <person name="Goodwin S."/>
            <person name="Spatafora J."/>
            <person name="Crous P."/>
            <person name="Grigoriev I."/>
        </authorList>
    </citation>
    <scope>NUCLEOTIDE SEQUENCE</scope>
    <source>
        <strain evidence="2">CBS 627.86</strain>
    </source>
</reference>
<feature type="domain" description="Aminoglycoside phosphotransferase" evidence="1">
    <location>
        <begin position="88"/>
        <end position="266"/>
    </location>
</feature>
<dbReference type="OrthoDB" id="4177236at2759"/>
<dbReference type="InterPro" id="IPR051678">
    <property type="entry name" value="AGP_Transferase"/>
</dbReference>
<name>A0A6A5ZRI6_9PLEO</name>
<sequence>MSSEVPPASEVCREYFGTTDSWGCVEVMTAMNKQYRSQMTFGDKTCDTSLFPYQTPDHLETPIPTPAEIALARNEASMLTTSMLTSTTWRVGPYVVKVGKSVDMFHEAENLIYLERNTNVRAPKLYAAFASEEVDPLPDVHLEGKGKLFYYVVMEYIDGQYIGAIDEELKGNGLVQNKLGELLGEQLRKLRSVPPEDSNHFGRVNGRAFGQIPPFYHPPGPDFDDYGPFNYEEVVKRLIHSAQVDKALGLTPNDYSPMFRLLHRDAKFVFLDMTGPSDRLPVLSHMNLDPHSIMAKLVRDEEGKAVDVEEVVIVDWKFLCWMPSWYEAGDMCRVSFAPVHFYNGLGHHALDRMGHVNMTLVAFFAMCVEKGAFFLVHL</sequence>
<gene>
    <name evidence="2" type="ORF">BDV96DRAFT_663314</name>
</gene>
<accession>A0A6A5ZRI6</accession>
<dbReference type="PANTHER" id="PTHR21310">
    <property type="entry name" value="AMINOGLYCOSIDE PHOSPHOTRANSFERASE-RELATED-RELATED"/>
    <property type="match status" value="1"/>
</dbReference>
<dbReference type="Pfam" id="PF01636">
    <property type="entry name" value="APH"/>
    <property type="match status" value="1"/>
</dbReference>
<dbReference type="SUPFAM" id="SSF56112">
    <property type="entry name" value="Protein kinase-like (PK-like)"/>
    <property type="match status" value="1"/>
</dbReference>
<proteinExistence type="predicted"/>
<keyword evidence="3" id="KW-1185">Reference proteome</keyword>
<evidence type="ECO:0000259" key="1">
    <source>
        <dbReference type="Pfam" id="PF01636"/>
    </source>
</evidence>
<dbReference type="InterPro" id="IPR011009">
    <property type="entry name" value="Kinase-like_dom_sf"/>
</dbReference>
<protein>
    <recommendedName>
        <fullName evidence="1">Aminoglycoside phosphotransferase domain-containing protein</fullName>
    </recommendedName>
</protein>
<dbReference type="PANTHER" id="PTHR21310:SF48">
    <property type="entry name" value="AMINOGLYCOSIDE PHOSPHOTRANSFERASE DOMAIN-CONTAINING PROTEIN"/>
    <property type="match status" value="1"/>
</dbReference>
<dbReference type="AlphaFoldDB" id="A0A6A5ZRI6"/>
<evidence type="ECO:0000313" key="3">
    <source>
        <dbReference type="Proteomes" id="UP000799770"/>
    </source>
</evidence>